<evidence type="ECO:0000256" key="1">
    <source>
        <dbReference type="SAM" id="SignalP"/>
    </source>
</evidence>
<protein>
    <submittedName>
        <fullName evidence="2">Uncharacterized protein</fullName>
    </submittedName>
</protein>
<feature type="non-terminal residue" evidence="2">
    <location>
        <position position="1"/>
    </location>
</feature>
<comment type="caution">
    <text evidence="2">The sequence shown here is derived from an EMBL/GenBank/DDBJ whole genome shotgun (WGS) entry which is preliminary data.</text>
</comment>
<accession>A0A8J2KU65</accession>
<feature type="signal peptide" evidence="1">
    <location>
        <begin position="1"/>
        <end position="22"/>
    </location>
</feature>
<proteinExistence type="predicted"/>
<dbReference type="Proteomes" id="UP000708208">
    <property type="component" value="Unassembled WGS sequence"/>
</dbReference>
<keyword evidence="1" id="KW-0732">Signal</keyword>
<evidence type="ECO:0000313" key="3">
    <source>
        <dbReference type="Proteomes" id="UP000708208"/>
    </source>
</evidence>
<evidence type="ECO:0000313" key="2">
    <source>
        <dbReference type="EMBL" id="CAG7731666.1"/>
    </source>
</evidence>
<gene>
    <name evidence="2" type="ORF">AFUS01_LOCUS20242</name>
</gene>
<keyword evidence="3" id="KW-1185">Reference proteome</keyword>
<dbReference type="AlphaFoldDB" id="A0A8J2KU65"/>
<sequence>MSVKLLVILTISLISFNSLVLGVFQEILTDIGAERHRGESMAHEIHSGRKTCGVSVKVRLVFDPYQLRTLCLYKTKKPDDLFEPTSYLSLDGLHLPIDDIYNQVQPVGGFVLSEPNSAVQGYIIKNKFYGTVRMFDKYRLYHIVFYVEPTSSLQLYSPDSSISETKRSNAFLFEYVSTVPGS</sequence>
<dbReference type="EMBL" id="CAJVCH010217336">
    <property type="protein sequence ID" value="CAG7731666.1"/>
    <property type="molecule type" value="Genomic_DNA"/>
</dbReference>
<organism evidence="2 3">
    <name type="scientific">Allacma fusca</name>
    <dbReference type="NCBI Taxonomy" id="39272"/>
    <lineage>
        <taxon>Eukaryota</taxon>
        <taxon>Metazoa</taxon>
        <taxon>Ecdysozoa</taxon>
        <taxon>Arthropoda</taxon>
        <taxon>Hexapoda</taxon>
        <taxon>Collembola</taxon>
        <taxon>Symphypleona</taxon>
        <taxon>Sminthuridae</taxon>
        <taxon>Allacma</taxon>
    </lineage>
</organism>
<name>A0A8J2KU65_9HEXA</name>
<reference evidence="2" key="1">
    <citation type="submission" date="2021-06" db="EMBL/GenBank/DDBJ databases">
        <authorList>
            <person name="Hodson N. C."/>
            <person name="Mongue J. A."/>
            <person name="Jaron S. K."/>
        </authorList>
    </citation>
    <scope>NUCLEOTIDE SEQUENCE</scope>
</reference>
<feature type="chain" id="PRO_5035234407" evidence="1">
    <location>
        <begin position="23"/>
        <end position="182"/>
    </location>
</feature>